<gene>
    <name evidence="3" type="ORF">SAMN06265374_2832</name>
</gene>
<dbReference type="RefSeq" id="WP_155192717.1">
    <property type="nucleotide sequence ID" value="NZ_BAAAEA010000002.1"/>
</dbReference>
<reference evidence="3 4" key="1">
    <citation type="submission" date="2017-05" db="EMBL/GenBank/DDBJ databases">
        <authorList>
            <person name="Varghese N."/>
            <person name="Submissions S."/>
        </authorList>
    </citation>
    <scope>NUCLEOTIDE SEQUENCE [LARGE SCALE GENOMIC DNA]</scope>
    <source>
        <strain evidence="3 4">DSM 15949</strain>
    </source>
</reference>
<feature type="transmembrane region" description="Helical" evidence="1">
    <location>
        <begin position="231"/>
        <end position="257"/>
    </location>
</feature>
<feature type="transmembrane region" description="Helical" evidence="1">
    <location>
        <begin position="102"/>
        <end position="125"/>
    </location>
</feature>
<protein>
    <submittedName>
        <fullName evidence="3">Uncharacterized membrane protein</fullName>
    </submittedName>
</protein>
<organism evidence="3 4">
    <name type="scientific">Roseibium denhamense</name>
    <dbReference type="NCBI Taxonomy" id="76305"/>
    <lineage>
        <taxon>Bacteria</taxon>
        <taxon>Pseudomonadati</taxon>
        <taxon>Pseudomonadota</taxon>
        <taxon>Alphaproteobacteria</taxon>
        <taxon>Hyphomicrobiales</taxon>
        <taxon>Stappiaceae</taxon>
        <taxon>Roseibium</taxon>
    </lineage>
</organism>
<evidence type="ECO:0000313" key="3">
    <source>
        <dbReference type="EMBL" id="SMP26939.1"/>
    </source>
</evidence>
<dbReference type="Proteomes" id="UP001157914">
    <property type="component" value="Unassembled WGS sequence"/>
</dbReference>
<comment type="caution">
    <text evidence="3">The sequence shown here is derived from an EMBL/GenBank/DDBJ whole genome shotgun (WGS) entry which is preliminary data.</text>
</comment>
<evidence type="ECO:0000313" key="4">
    <source>
        <dbReference type="Proteomes" id="UP001157914"/>
    </source>
</evidence>
<feature type="transmembrane region" description="Helical" evidence="1">
    <location>
        <begin position="180"/>
        <end position="197"/>
    </location>
</feature>
<dbReference type="InterPro" id="IPR018677">
    <property type="entry name" value="DUF2157"/>
</dbReference>
<dbReference type="Pfam" id="PF09925">
    <property type="entry name" value="DUF2157"/>
    <property type="match status" value="1"/>
</dbReference>
<keyword evidence="4" id="KW-1185">Reference proteome</keyword>
<evidence type="ECO:0000259" key="2">
    <source>
        <dbReference type="Pfam" id="PF09925"/>
    </source>
</evidence>
<accession>A0ABY1P5J6</accession>
<sequence>MFDWIYKKRLRDDLEHWVEKGWVSSANAAAILEEQEVEDGRSRLPLMLGGIGLVCVALAVFAFIAANWAAIPKPVKLTGIALLVLSAHGLAAIVARAGRKGLADLMTGFATLMFVGGMALVGQIFHLPADWSGGAFLVCIGALAAAWGTASRAPLVIAAIAAISWQVSRTDFEPSTMLEILISLGFLTAVFLHPFLYPSRITRWAAILLLLITFTRWLVETGDRFGGNDAFTLALVLGGFGGMFAVMLQAGPILDLYVKWSSERPVKSHAHWLMLRSLQDVAFLAMCVLLVLVLILLPEISDEVRLSGLAPLPSSLPLGLAALMCGTGLLLSFKTIKGIGFFAMTGLCMAAVLLPVLTTHPIPLAAAVLAALVGLCALGTWYNNRYWMVCAYLALTVVALWLLQVTIGSLLGQSIFFLIAGGVLLGVALLLARVFKRQRGGPKTGAREAAA</sequence>
<feature type="domain" description="DUF2157" evidence="2">
    <location>
        <begin position="16"/>
        <end position="153"/>
    </location>
</feature>
<dbReference type="EMBL" id="FXTT01000003">
    <property type="protein sequence ID" value="SMP26939.1"/>
    <property type="molecule type" value="Genomic_DNA"/>
</dbReference>
<keyword evidence="1" id="KW-0812">Transmembrane</keyword>
<proteinExistence type="predicted"/>
<feature type="transmembrane region" description="Helical" evidence="1">
    <location>
        <begin position="46"/>
        <end position="71"/>
    </location>
</feature>
<feature type="transmembrane region" description="Helical" evidence="1">
    <location>
        <begin position="389"/>
        <end position="409"/>
    </location>
</feature>
<feature type="transmembrane region" description="Helical" evidence="1">
    <location>
        <begin position="362"/>
        <end position="382"/>
    </location>
</feature>
<name>A0ABY1P5J6_9HYPH</name>
<feature type="transmembrane region" description="Helical" evidence="1">
    <location>
        <begin position="278"/>
        <end position="297"/>
    </location>
</feature>
<feature type="transmembrane region" description="Helical" evidence="1">
    <location>
        <begin position="309"/>
        <end position="331"/>
    </location>
</feature>
<keyword evidence="1" id="KW-1133">Transmembrane helix</keyword>
<feature type="transmembrane region" description="Helical" evidence="1">
    <location>
        <begin position="338"/>
        <end position="356"/>
    </location>
</feature>
<feature type="transmembrane region" description="Helical" evidence="1">
    <location>
        <begin position="77"/>
        <end position="95"/>
    </location>
</feature>
<evidence type="ECO:0000256" key="1">
    <source>
        <dbReference type="SAM" id="Phobius"/>
    </source>
</evidence>
<feature type="transmembrane region" description="Helical" evidence="1">
    <location>
        <begin position="415"/>
        <end position="435"/>
    </location>
</feature>
<feature type="transmembrane region" description="Helical" evidence="1">
    <location>
        <begin position="204"/>
        <end position="219"/>
    </location>
</feature>
<keyword evidence="1" id="KW-0472">Membrane</keyword>